<dbReference type="EMBL" id="QWLB01000021">
    <property type="protein sequence ID" value="RIH92327.1"/>
    <property type="molecule type" value="Genomic_DNA"/>
</dbReference>
<sequence length="135" mass="14922">MKIYPMPTFCPACGGQVRVSGLICANPECRTEIRGEYAPNEFALLPPEQLEFMRLYIKTRGNLRKVGGILGVSYPTVISRFNGMLRTLGYEDMEEEPEPSSGPSAEEKEAVLAALEKGEISAAEAAERLRGLKRR</sequence>
<reference evidence="4 5" key="1">
    <citation type="submission" date="2018-08" db="EMBL/GenBank/DDBJ databases">
        <title>Meiothermus granaticius genome AF-68 sequencing project.</title>
        <authorList>
            <person name="Da Costa M.S."/>
            <person name="Albuquerque L."/>
            <person name="Raposo P."/>
            <person name="Froufe H.J.C."/>
            <person name="Barroso C.S."/>
            <person name="Egas C."/>
        </authorList>
    </citation>
    <scope>NUCLEOTIDE SEQUENCE [LARGE SCALE GENOMIC DNA]</scope>
    <source>
        <strain evidence="4 5">AF-68</strain>
    </source>
</reference>
<dbReference type="AlphaFoldDB" id="A0A399F6D9"/>
<dbReference type="RefSeq" id="WP_186813115.1">
    <property type="nucleotide sequence ID" value="NZ_BJXM01000008.1"/>
</dbReference>
<evidence type="ECO:0008006" key="6">
    <source>
        <dbReference type="Google" id="ProtNLM"/>
    </source>
</evidence>
<evidence type="ECO:0000313" key="5">
    <source>
        <dbReference type="Proteomes" id="UP000266178"/>
    </source>
</evidence>
<gene>
    <name evidence="4" type="ORF">Mgrana_01758</name>
</gene>
<protein>
    <recommendedName>
        <fullName evidence="6">DUF2089 domain-containing protein</fullName>
    </recommendedName>
</protein>
<accession>A0A399F6D9</accession>
<dbReference type="InterPro" id="IPR053957">
    <property type="entry name" value="DUF2089_Zn_ribbon"/>
</dbReference>
<comment type="caution">
    <text evidence="4">The sequence shown here is derived from an EMBL/GenBank/DDBJ whole genome shotgun (WGS) entry which is preliminary data.</text>
</comment>
<feature type="domain" description="DUF2089" evidence="3">
    <location>
        <begin position="10"/>
        <end position="43"/>
    </location>
</feature>
<evidence type="ECO:0000313" key="4">
    <source>
        <dbReference type="EMBL" id="RIH92327.1"/>
    </source>
</evidence>
<feature type="region of interest" description="Disordered" evidence="1">
    <location>
        <begin position="90"/>
        <end position="109"/>
    </location>
</feature>
<dbReference type="Pfam" id="PF09862">
    <property type="entry name" value="DUF2089"/>
    <property type="match status" value="1"/>
</dbReference>
<dbReference type="Proteomes" id="UP000266178">
    <property type="component" value="Unassembled WGS sequence"/>
</dbReference>
<evidence type="ECO:0000259" key="2">
    <source>
        <dbReference type="Pfam" id="PF09862"/>
    </source>
</evidence>
<name>A0A399F6D9_9DEIN</name>
<evidence type="ECO:0000256" key="1">
    <source>
        <dbReference type="SAM" id="MobiDB-lite"/>
    </source>
</evidence>
<dbReference type="Pfam" id="PF22747">
    <property type="entry name" value="Zn_ribbon_DUF2089"/>
    <property type="match status" value="1"/>
</dbReference>
<feature type="domain" description="DUF2089" evidence="2">
    <location>
        <begin position="45"/>
        <end position="91"/>
    </location>
</feature>
<proteinExistence type="predicted"/>
<keyword evidence="5" id="KW-1185">Reference proteome</keyword>
<evidence type="ECO:0000259" key="3">
    <source>
        <dbReference type="Pfam" id="PF22747"/>
    </source>
</evidence>
<organism evidence="4 5">
    <name type="scientific">Meiothermus granaticius NBRC 107808</name>
    <dbReference type="NCBI Taxonomy" id="1227551"/>
    <lineage>
        <taxon>Bacteria</taxon>
        <taxon>Thermotogati</taxon>
        <taxon>Deinococcota</taxon>
        <taxon>Deinococci</taxon>
        <taxon>Thermales</taxon>
        <taxon>Thermaceae</taxon>
        <taxon>Meiothermus</taxon>
    </lineage>
</organism>
<dbReference type="InterPro" id="IPR018658">
    <property type="entry name" value="DUF2089"/>
</dbReference>